<dbReference type="Proteomes" id="UP000887458">
    <property type="component" value="Unassembled WGS sequence"/>
</dbReference>
<evidence type="ECO:0000313" key="1">
    <source>
        <dbReference type="EMBL" id="KAH9421820.1"/>
    </source>
</evidence>
<name>A0ABQ8JGS4_DERPT</name>
<organism evidence="1 2">
    <name type="scientific">Dermatophagoides pteronyssinus</name>
    <name type="common">European house dust mite</name>
    <dbReference type="NCBI Taxonomy" id="6956"/>
    <lineage>
        <taxon>Eukaryota</taxon>
        <taxon>Metazoa</taxon>
        <taxon>Ecdysozoa</taxon>
        <taxon>Arthropoda</taxon>
        <taxon>Chelicerata</taxon>
        <taxon>Arachnida</taxon>
        <taxon>Acari</taxon>
        <taxon>Acariformes</taxon>
        <taxon>Sarcoptiformes</taxon>
        <taxon>Astigmata</taxon>
        <taxon>Psoroptidia</taxon>
        <taxon>Analgoidea</taxon>
        <taxon>Pyroglyphidae</taxon>
        <taxon>Dermatophagoidinae</taxon>
        <taxon>Dermatophagoides</taxon>
    </lineage>
</organism>
<reference evidence="1 2" key="1">
    <citation type="journal article" date="2018" name="J. Allergy Clin. Immunol.">
        <title>High-quality assembly of Dermatophagoides pteronyssinus genome and transcriptome reveals a wide range of novel allergens.</title>
        <authorList>
            <person name="Liu X.Y."/>
            <person name="Yang K.Y."/>
            <person name="Wang M.Q."/>
            <person name="Kwok J.S."/>
            <person name="Zeng X."/>
            <person name="Yang Z."/>
            <person name="Xiao X.J."/>
            <person name="Lau C.P."/>
            <person name="Li Y."/>
            <person name="Huang Z.M."/>
            <person name="Ba J.G."/>
            <person name="Yim A.K."/>
            <person name="Ouyang C.Y."/>
            <person name="Ngai S.M."/>
            <person name="Chan T.F."/>
            <person name="Leung E.L."/>
            <person name="Liu L."/>
            <person name="Liu Z.G."/>
            <person name="Tsui S.K."/>
        </authorList>
    </citation>
    <scope>NUCLEOTIDE SEQUENCE [LARGE SCALE GENOMIC DNA]</scope>
    <source>
        <strain evidence="1">Derp</strain>
    </source>
</reference>
<proteinExistence type="predicted"/>
<accession>A0ABQ8JGS4</accession>
<comment type="caution">
    <text evidence="1">The sequence shown here is derived from an EMBL/GenBank/DDBJ whole genome shotgun (WGS) entry which is preliminary data.</text>
</comment>
<keyword evidence="2" id="KW-1185">Reference proteome</keyword>
<gene>
    <name evidence="1" type="ORF">DERP_002109</name>
</gene>
<sequence>MHLKKTIPQHSLLNLIEKLLKKNELLSFEQFIAFFSFQIICETALDEYGSSNNNHILGFKRCHRVNFPLRYCSS</sequence>
<protein>
    <submittedName>
        <fullName evidence="1">Uncharacterized protein</fullName>
    </submittedName>
</protein>
<evidence type="ECO:0000313" key="2">
    <source>
        <dbReference type="Proteomes" id="UP000887458"/>
    </source>
</evidence>
<reference evidence="1 2" key="2">
    <citation type="journal article" date="2022" name="Mol. Biol. Evol.">
        <title>Comparative Genomics Reveals Insights into the Divergent Evolution of Astigmatic Mites and Household Pest Adaptations.</title>
        <authorList>
            <person name="Xiong Q."/>
            <person name="Wan A.T."/>
            <person name="Liu X."/>
            <person name="Fung C.S."/>
            <person name="Xiao X."/>
            <person name="Malainual N."/>
            <person name="Hou J."/>
            <person name="Wang L."/>
            <person name="Wang M."/>
            <person name="Yang K.Y."/>
            <person name="Cui Y."/>
            <person name="Leung E.L."/>
            <person name="Nong W."/>
            <person name="Shin S.K."/>
            <person name="Au S.W."/>
            <person name="Jeong K.Y."/>
            <person name="Chew F.T."/>
            <person name="Hui J.H."/>
            <person name="Leung T.F."/>
            <person name="Tungtrongchitr A."/>
            <person name="Zhong N."/>
            <person name="Liu Z."/>
            <person name="Tsui S.K."/>
        </authorList>
    </citation>
    <scope>NUCLEOTIDE SEQUENCE [LARGE SCALE GENOMIC DNA]</scope>
    <source>
        <strain evidence="1">Derp</strain>
    </source>
</reference>
<dbReference type="EMBL" id="NJHN03000037">
    <property type="protein sequence ID" value="KAH9421820.1"/>
    <property type="molecule type" value="Genomic_DNA"/>
</dbReference>